<reference evidence="1 2" key="1">
    <citation type="submission" date="2019-08" db="EMBL/GenBank/DDBJ databases">
        <title>Whole genome of Aphis craccivora.</title>
        <authorList>
            <person name="Voronova N.V."/>
            <person name="Shulinski R.S."/>
            <person name="Bandarenka Y.V."/>
            <person name="Zhorov D.G."/>
            <person name="Warner D."/>
        </authorList>
    </citation>
    <scope>NUCLEOTIDE SEQUENCE [LARGE SCALE GENOMIC DNA]</scope>
    <source>
        <strain evidence="1">180601</strain>
        <tissue evidence="1">Whole Body</tissue>
    </source>
</reference>
<sequence>MIHVVVRPRRFPPKIRSRTEFISILALIEPDRRRFMRFAILRFRRCIILNSQLPYFAELSLARPSLVIDYV</sequence>
<evidence type="ECO:0000313" key="1">
    <source>
        <dbReference type="EMBL" id="KAF0757377.1"/>
    </source>
</evidence>
<organism evidence="1 2">
    <name type="scientific">Aphis craccivora</name>
    <name type="common">Cowpea aphid</name>
    <dbReference type="NCBI Taxonomy" id="307492"/>
    <lineage>
        <taxon>Eukaryota</taxon>
        <taxon>Metazoa</taxon>
        <taxon>Ecdysozoa</taxon>
        <taxon>Arthropoda</taxon>
        <taxon>Hexapoda</taxon>
        <taxon>Insecta</taxon>
        <taxon>Pterygota</taxon>
        <taxon>Neoptera</taxon>
        <taxon>Paraneoptera</taxon>
        <taxon>Hemiptera</taxon>
        <taxon>Sternorrhyncha</taxon>
        <taxon>Aphidomorpha</taxon>
        <taxon>Aphidoidea</taxon>
        <taxon>Aphididae</taxon>
        <taxon>Aphidini</taxon>
        <taxon>Aphis</taxon>
        <taxon>Aphis</taxon>
    </lineage>
</organism>
<protein>
    <submittedName>
        <fullName evidence="1">Uncharacterized protein</fullName>
    </submittedName>
</protein>
<dbReference type="AlphaFoldDB" id="A0A6G0YK01"/>
<gene>
    <name evidence="1" type="ORF">FWK35_00013111</name>
</gene>
<comment type="caution">
    <text evidence="1">The sequence shown here is derived from an EMBL/GenBank/DDBJ whole genome shotgun (WGS) entry which is preliminary data.</text>
</comment>
<name>A0A6G0YK01_APHCR</name>
<keyword evidence="2" id="KW-1185">Reference proteome</keyword>
<dbReference type="EMBL" id="VUJU01003593">
    <property type="protein sequence ID" value="KAF0757377.1"/>
    <property type="molecule type" value="Genomic_DNA"/>
</dbReference>
<proteinExistence type="predicted"/>
<evidence type="ECO:0000313" key="2">
    <source>
        <dbReference type="Proteomes" id="UP000478052"/>
    </source>
</evidence>
<dbReference type="Proteomes" id="UP000478052">
    <property type="component" value="Unassembled WGS sequence"/>
</dbReference>
<accession>A0A6G0YK01</accession>